<comment type="caution">
    <text evidence="1">The sequence shown here is derived from an EMBL/GenBank/DDBJ whole genome shotgun (WGS) entry which is preliminary data.</text>
</comment>
<sequence>MDSKGVKDGDAATGPPAADQLHVVLGDVDKARHSFTPAAIRRAYRGPDPTYVDCPVRRDGGIDAKKLEEIRKYAEEIIRKGKKGNC</sequence>
<protein>
    <submittedName>
        <fullName evidence="1">Uncharacterized protein</fullName>
    </submittedName>
</protein>
<proteinExistence type="predicted"/>
<evidence type="ECO:0000313" key="2">
    <source>
        <dbReference type="Proteomes" id="UP000094444"/>
    </source>
</evidence>
<dbReference type="InParanoid" id="A0A2P5I3W2"/>
<evidence type="ECO:0000313" key="1">
    <source>
        <dbReference type="EMBL" id="POS77187.1"/>
    </source>
</evidence>
<dbReference type="EMBL" id="MAVT02000292">
    <property type="protein sequence ID" value="POS77187.1"/>
    <property type="molecule type" value="Genomic_DNA"/>
</dbReference>
<dbReference type="Proteomes" id="UP000094444">
    <property type="component" value="Unassembled WGS sequence"/>
</dbReference>
<keyword evidence="2" id="KW-1185">Reference proteome</keyword>
<name>A0A2P5I3W2_DIAHE</name>
<organism evidence="1 2">
    <name type="scientific">Diaporthe helianthi</name>
    <dbReference type="NCBI Taxonomy" id="158607"/>
    <lineage>
        <taxon>Eukaryota</taxon>
        <taxon>Fungi</taxon>
        <taxon>Dikarya</taxon>
        <taxon>Ascomycota</taxon>
        <taxon>Pezizomycotina</taxon>
        <taxon>Sordariomycetes</taxon>
        <taxon>Sordariomycetidae</taxon>
        <taxon>Diaporthales</taxon>
        <taxon>Diaporthaceae</taxon>
        <taxon>Diaporthe</taxon>
    </lineage>
</organism>
<accession>A0A2P5I3W2</accession>
<reference evidence="1" key="1">
    <citation type="submission" date="2017-09" db="EMBL/GenBank/DDBJ databases">
        <title>Polyketide synthases of a Diaporthe helianthi virulent isolate.</title>
        <authorList>
            <person name="Baroncelli R."/>
        </authorList>
    </citation>
    <scope>NUCLEOTIDE SEQUENCE [LARGE SCALE GENOMIC DNA]</scope>
    <source>
        <strain evidence="1">7/96</strain>
    </source>
</reference>
<gene>
    <name evidence="1" type="ORF">DHEL01_v204409</name>
</gene>
<dbReference type="AlphaFoldDB" id="A0A2P5I3W2"/>